<evidence type="ECO:0000259" key="15">
    <source>
        <dbReference type="Pfam" id="PF01930"/>
    </source>
</evidence>
<dbReference type="GO" id="GO:0004527">
    <property type="term" value="F:exonuclease activity"/>
    <property type="evidence" value="ECO:0007669"/>
    <property type="project" value="UniProtKB-KW"/>
</dbReference>
<feature type="domain" description="DUF83" evidence="15">
    <location>
        <begin position="21"/>
        <end position="206"/>
    </location>
</feature>
<dbReference type="InterPro" id="IPR050646">
    <property type="entry name" value="Cas1"/>
</dbReference>
<dbReference type="Pfam" id="PF01930">
    <property type="entry name" value="Cas_Cas4"/>
    <property type="match status" value="1"/>
</dbReference>
<dbReference type="GO" id="GO:0004519">
    <property type="term" value="F:endonuclease activity"/>
    <property type="evidence" value="ECO:0007669"/>
    <property type="project" value="UniProtKB-UniRule"/>
</dbReference>
<dbReference type="GO" id="GO:0051607">
    <property type="term" value="P:defense response to virus"/>
    <property type="evidence" value="ECO:0007669"/>
    <property type="project" value="UniProtKB-UniRule"/>
</dbReference>
<reference evidence="16" key="2">
    <citation type="submission" date="2020-09" db="EMBL/GenBank/DDBJ databases">
        <authorList>
            <person name="Sun Q."/>
            <person name="Zhou Y."/>
        </authorList>
    </citation>
    <scope>NUCLEOTIDE SEQUENCE</scope>
    <source>
        <strain evidence="16">CGMCC 4.7299</strain>
    </source>
</reference>
<dbReference type="EMBL" id="BMMX01000072">
    <property type="protein sequence ID" value="GGL19969.1"/>
    <property type="molecule type" value="Genomic_DNA"/>
</dbReference>
<feature type="binding site" evidence="14">
    <location>
        <position position="456"/>
    </location>
    <ligand>
        <name>Mn(2+)</name>
        <dbReference type="ChEBI" id="CHEBI:29035"/>
    </ligand>
</feature>
<dbReference type="PANTHER" id="PTHR34353">
    <property type="entry name" value="CRISPR-ASSOCIATED ENDONUCLEASE CAS1 1"/>
    <property type="match status" value="1"/>
</dbReference>
<evidence type="ECO:0000256" key="9">
    <source>
        <dbReference type="ARBA" id="ARBA00023118"/>
    </source>
</evidence>
<keyword evidence="4 14" id="KW-0378">Hydrolase</keyword>
<evidence type="ECO:0000256" key="10">
    <source>
        <dbReference type="ARBA" id="ARBA00023125"/>
    </source>
</evidence>
<keyword evidence="5 16" id="KW-0269">Exonuclease</keyword>
<comment type="subunit">
    <text evidence="13 14">Homodimer, forms a heterotetramer with a Cas2 homodimer.</text>
</comment>
<name>A0A8J3C8J3_9ACTN</name>
<reference evidence="16" key="1">
    <citation type="journal article" date="2014" name="Int. J. Syst. Evol. Microbiol.">
        <title>Complete genome sequence of Corynebacterium casei LMG S-19264T (=DSM 44701T), isolated from a smear-ripened cheese.</title>
        <authorList>
            <consortium name="US DOE Joint Genome Institute (JGI-PGF)"/>
            <person name="Walter F."/>
            <person name="Albersmeier A."/>
            <person name="Kalinowski J."/>
            <person name="Ruckert C."/>
        </authorList>
    </citation>
    <scope>NUCLEOTIDE SEQUENCE</scope>
    <source>
        <strain evidence="16">CGMCC 4.7299</strain>
    </source>
</reference>
<dbReference type="InterPro" id="IPR011604">
    <property type="entry name" value="PDDEXK-like_dom_sf"/>
</dbReference>
<dbReference type="NCBIfam" id="TIGR00372">
    <property type="entry name" value="cas4"/>
    <property type="match status" value="1"/>
</dbReference>
<comment type="cofactor">
    <cofactor evidence="14">
        <name>Mg(2+)</name>
        <dbReference type="ChEBI" id="CHEBI:18420"/>
    </cofactor>
    <cofactor evidence="14">
        <name>Mn(2+)</name>
        <dbReference type="ChEBI" id="CHEBI:29035"/>
    </cofactor>
</comment>
<dbReference type="AlphaFoldDB" id="A0A8J3C8J3"/>
<keyword evidence="9 14" id="KW-0051">Antiviral defense</keyword>
<keyword evidence="11 14" id="KW-0464">Manganese</keyword>
<dbReference type="GO" id="GO:0003677">
    <property type="term" value="F:DNA binding"/>
    <property type="evidence" value="ECO:0007669"/>
    <property type="project" value="UniProtKB-KW"/>
</dbReference>
<keyword evidence="3 14" id="KW-0255">Endonuclease</keyword>
<evidence type="ECO:0000256" key="11">
    <source>
        <dbReference type="ARBA" id="ARBA00023211"/>
    </source>
</evidence>
<proteinExistence type="inferred from homology"/>
<dbReference type="Pfam" id="PF01867">
    <property type="entry name" value="Cas_Cas1"/>
    <property type="match status" value="1"/>
</dbReference>
<evidence type="ECO:0000256" key="4">
    <source>
        <dbReference type="ARBA" id="ARBA00022801"/>
    </source>
</evidence>
<dbReference type="Gene3D" id="3.100.10.20">
    <property type="entry name" value="CRISPR-associated endonuclease Cas1, N-terminal domain"/>
    <property type="match status" value="1"/>
</dbReference>
<evidence type="ECO:0000256" key="13">
    <source>
        <dbReference type="ARBA" id="ARBA00038592"/>
    </source>
</evidence>
<dbReference type="InterPro" id="IPR042206">
    <property type="entry name" value="CRISPR-assoc_Cas1_C"/>
</dbReference>
<dbReference type="Gene3D" id="3.90.320.10">
    <property type="match status" value="1"/>
</dbReference>
<sequence>MNMTPARPPHDGLPETVPSRMVNEFVYCPRLFHFEWVQGRFATSDDVEEGRYVHRVVDEPGSDLPDPADDLERFAGRTSRSFWLTSTDLGVTAKIDIVEVTADGTVIPVDYKKGSPDKHGRAWPSDEIQSVLQALLLREAGYHVVKAEIWYAETRHRVEIPIDGTRLDDTRRLLHRLWQTAAQDQPPPPLDNSPKCPRCSLVGLCLPDETNALRIRDRKPGRTRGIMAADPDSRPVYVMEQGTTAGARGNRLEIFQQSDKLASYRMIDVLQLCVYGNVTITPQAMRELFARDIPVCWFSYGGWFTGMAEGLPSKHVELRRSQYTATPDTLLAAAGRMIEGKIKNSRTLLRRNSRTTPGDAVDQLARLATTAATPTGYPSLLGHEGTAARIYFSHLTGMLADDTPIDTATFDLNGRARRPPPDPVNALLSFTYALLVKDLTTTLTTIGLDPYYGVFHRPRYGRPALALDLAEEFRPLIADSTVIQLINNGEVRPSHFTRRAGGCQLDRDGRRAVITAYERRMNHEIKHPVFGYRVNYRRALDVQSRILAAHLTGELPEYTPFTTR</sequence>
<evidence type="ECO:0000256" key="3">
    <source>
        <dbReference type="ARBA" id="ARBA00022759"/>
    </source>
</evidence>
<accession>A0A8J3C8J3</accession>
<evidence type="ECO:0000313" key="17">
    <source>
        <dbReference type="Proteomes" id="UP000656042"/>
    </source>
</evidence>
<evidence type="ECO:0000256" key="1">
    <source>
        <dbReference type="ARBA" id="ARBA00022722"/>
    </source>
</evidence>
<dbReference type="NCBIfam" id="TIGR00287">
    <property type="entry name" value="cas1"/>
    <property type="match status" value="1"/>
</dbReference>
<dbReference type="InterPro" id="IPR042211">
    <property type="entry name" value="CRISPR-assoc_Cas1_N"/>
</dbReference>
<keyword evidence="2 14" id="KW-0479">Metal-binding</keyword>
<comment type="function">
    <text evidence="14">CRISPR (clustered regularly interspaced short palindromic repeat), is an adaptive immune system that provides protection against mobile genetic elements (viruses, transposable elements and conjugative plasmids). CRISPR clusters contain spacers, sequences complementary to antecedent mobile elements, and target invading nucleic acids. CRISPR clusters are transcribed and processed into CRISPR RNA (crRNA). Acts as a dsDNA endonuclease. Involved in the integration of spacer DNA into the CRISPR cassette.</text>
</comment>
<dbReference type="CDD" id="cd09634">
    <property type="entry name" value="Cas1_I-II-III"/>
    <property type="match status" value="1"/>
</dbReference>
<organism evidence="16 17">
    <name type="scientific">Mangrovihabitans endophyticus</name>
    <dbReference type="NCBI Taxonomy" id="1751298"/>
    <lineage>
        <taxon>Bacteria</taxon>
        <taxon>Bacillati</taxon>
        <taxon>Actinomycetota</taxon>
        <taxon>Actinomycetes</taxon>
        <taxon>Micromonosporales</taxon>
        <taxon>Micromonosporaceae</taxon>
        <taxon>Mangrovihabitans</taxon>
    </lineage>
</organism>
<keyword evidence="10 14" id="KW-0238">DNA-binding</keyword>
<dbReference type="HAMAP" id="MF_01470">
    <property type="entry name" value="Cas1"/>
    <property type="match status" value="1"/>
</dbReference>
<evidence type="ECO:0000256" key="5">
    <source>
        <dbReference type="ARBA" id="ARBA00022839"/>
    </source>
</evidence>
<comment type="caution">
    <text evidence="16">The sequence shown here is derived from an EMBL/GenBank/DDBJ whole genome shotgun (WGS) entry which is preliminary data.</text>
</comment>
<keyword evidence="6 14" id="KW-0460">Magnesium</keyword>
<comment type="catalytic activity">
    <reaction evidence="12">
        <text>exonucleolytic cleavage in the 5'- to 3'-direction to yield nucleoside 3'-phosphates.</text>
        <dbReference type="EC" id="3.1.12.1"/>
    </reaction>
</comment>
<keyword evidence="8" id="KW-0411">Iron-sulfur</keyword>
<evidence type="ECO:0000313" key="16">
    <source>
        <dbReference type="EMBL" id="GGL19969.1"/>
    </source>
</evidence>
<protein>
    <recommendedName>
        <fullName evidence="14">CRISPR-associated endonuclease Cas1</fullName>
        <ecNumber evidence="14">3.1.-.-</ecNumber>
    </recommendedName>
</protein>
<dbReference type="GO" id="GO:0051536">
    <property type="term" value="F:iron-sulfur cluster binding"/>
    <property type="evidence" value="ECO:0007669"/>
    <property type="project" value="UniProtKB-KW"/>
</dbReference>
<dbReference type="Gene3D" id="1.20.120.920">
    <property type="entry name" value="CRISPR-associated endonuclease Cas1, C-terminal domain"/>
    <property type="match status" value="1"/>
</dbReference>
<keyword evidence="17" id="KW-1185">Reference proteome</keyword>
<dbReference type="PANTHER" id="PTHR34353:SF2">
    <property type="entry name" value="CRISPR-ASSOCIATED ENDONUCLEASE CAS1 1"/>
    <property type="match status" value="1"/>
</dbReference>
<evidence type="ECO:0000256" key="14">
    <source>
        <dbReference type="HAMAP-Rule" id="MF_01470"/>
    </source>
</evidence>
<feature type="binding site" evidence="14">
    <location>
        <position position="384"/>
    </location>
    <ligand>
        <name>Mn(2+)</name>
        <dbReference type="ChEBI" id="CHEBI:29035"/>
    </ligand>
</feature>
<evidence type="ECO:0000256" key="8">
    <source>
        <dbReference type="ARBA" id="ARBA00023014"/>
    </source>
</evidence>
<dbReference type="EC" id="3.1.-.-" evidence="14"/>
<evidence type="ECO:0000256" key="7">
    <source>
        <dbReference type="ARBA" id="ARBA00023004"/>
    </source>
</evidence>
<evidence type="ECO:0000256" key="6">
    <source>
        <dbReference type="ARBA" id="ARBA00022842"/>
    </source>
</evidence>
<keyword evidence="1 14" id="KW-0540">Nuclease</keyword>
<comment type="similarity">
    <text evidence="14">Belongs to the CRISPR-associated endonuclease Cas1 family.</text>
</comment>
<feature type="binding site" evidence="14">
    <location>
        <position position="471"/>
    </location>
    <ligand>
        <name>Mn(2+)</name>
        <dbReference type="ChEBI" id="CHEBI:29035"/>
    </ligand>
</feature>
<dbReference type="GO" id="GO:0043571">
    <property type="term" value="P:maintenance of CRISPR repeat elements"/>
    <property type="evidence" value="ECO:0007669"/>
    <property type="project" value="UniProtKB-UniRule"/>
</dbReference>
<dbReference type="InterPro" id="IPR022765">
    <property type="entry name" value="Dna2/Cas4_DUF83"/>
</dbReference>
<dbReference type="InterPro" id="IPR013343">
    <property type="entry name" value="CRISPR-assoc_prot_Cas4"/>
</dbReference>
<dbReference type="Proteomes" id="UP000656042">
    <property type="component" value="Unassembled WGS sequence"/>
</dbReference>
<gene>
    <name evidence="16" type="primary">cas4-cas1</name>
    <name evidence="14" type="synonym">cas1</name>
    <name evidence="16" type="ORF">GCM10012284_63180</name>
</gene>
<keyword evidence="7" id="KW-0408">Iron</keyword>
<dbReference type="InterPro" id="IPR002729">
    <property type="entry name" value="CRISPR-assoc_Cas1"/>
</dbReference>
<evidence type="ECO:0000256" key="2">
    <source>
        <dbReference type="ARBA" id="ARBA00022723"/>
    </source>
</evidence>
<evidence type="ECO:0000256" key="12">
    <source>
        <dbReference type="ARBA" id="ARBA00033996"/>
    </source>
</evidence>
<dbReference type="GO" id="GO:0046872">
    <property type="term" value="F:metal ion binding"/>
    <property type="evidence" value="ECO:0007669"/>
    <property type="project" value="UniProtKB-UniRule"/>
</dbReference>